<comment type="caution">
    <text evidence="2">The sequence shown here is derived from an EMBL/GenBank/DDBJ whole genome shotgun (WGS) entry which is preliminary data.</text>
</comment>
<evidence type="ECO:0008006" key="4">
    <source>
        <dbReference type="Google" id="ProtNLM"/>
    </source>
</evidence>
<feature type="region of interest" description="Disordered" evidence="1">
    <location>
        <begin position="26"/>
        <end position="48"/>
    </location>
</feature>
<proteinExistence type="predicted"/>
<sequence length="245" mass="26997">MTRIPKRLSPLLLALVALGCKGGAQENQAKDQAPPAASTTNPKEKKAPRVYPAAEAFALKPLAVGQWIRIALEFRGQPPGQVFVRIVGKEGDAFWYEVEANMPTYTSLFQFLVEGAAEKGFDKNAVRKLRRQEVNRPVLEESGPPDVLRDVAEQVEAYAALLNPPDFTKAERKDVKVTAGLFQGSFVYETEYTVRGDKQKERVFRHPAVPITGFVRAESTQPGGPAYTTELLEMHETGARAVMGL</sequence>
<evidence type="ECO:0000313" key="3">
    <source>
        <dbReference type="Proteomes" id="UP000309215"/>
    </source>
</evidence>
<dbReference type="EMBL" id="SSMQ01000015">
    <property type="protein sequence ID" value="TKD07906.1"/>
    <property type="molecule type" value="Genomic_DNA"/>
</dbReference>
<dbReference type="OrthoDB" id="5517450at2"/>
<evidence type="ECO:0000313" key="2">
    <source>
        <dbReference type="EMBL" id="TKD07906.1"/>
    </source>
</evidence>
<dbReference type="RefSeq" id="WP_136929993.1">
    <property type="nucleotide sequence ID" value="NZ_SSMQ01000015.1"/>
</dbReference>
<gene>
    <name evidence="2" type="ORF">E8A74_16600</name>
</gene>
<evidence type="ECO:0000256" key="1">
    <source>
        <dbReference type="SAM" id="MobiDB-lite"/>
    </source>
</evidence>
<accession>A0A4U1JCA0</accession>
<protein>
    <recommendedName>
        <fullName evidence="4">Lipoprotein</fullName>
    </recommendedName>
</protein>
<dbReference type="AlphaFoldDB" id="A0A4U1JCA0"/>
<dbReference type="Proteomes" id="UP000309215">
    <property type="component" value="Unassembled WGS sequence"/>
</dbReference>
<dbReference type="PROSITE" id="PS51257">
    <property type="entry name" value="PROKAR_LIPOPROTEIN"/>
    <property type="match status" value="1"/>
</dbReference>
<name>A0A4U1JCA0_9BACT</name>
<reference evidence="2 3" key="1">
    <citation type="submission" date="2019-04" db="EMBL/GenBank/DDBJ databases">
        <authorList>
            <person name="Li Y."/>
            <person name="Wang J."/>
        </authorList>
    </citation>
    <scope>NUCLEOTIDE SEQUENCE [LARGE SCALE GENOMIC DNA]</scope>
    <source>
        <strain evidence="2 3">DSM 14668</strain>
    </source>
</reference>
<keyword evidence="3" id="KW-1185">Reference proteome</keyword>
<organism evidence="2 3">
    <name type="scientific">Polyangium fumosum</name>
    <dbReference type="NCBI Taxonomy" id="889272"/>
    <lineage>
        <taxon>Bacteria</taxon>
        <taxon>Pseudomonadati</taxon>
        <taxon>Myxococcota</taxon>
        <taxon>Polyangia</taxon>
        <taxon>Polyangiales</taxon>
        <taxon>Polyangiaceae</taxon>
        <taxon>Polyangium</taxon>
    </lineage>
</organism>